<evidence type="ECO:0000256" key="3">
    <source>
        <dbReference type="ARBA" id="ARBA00004922"/>
    </source>
</evidence>
<dbReference type="InterPro" id="IPR009448">
    <property type="entry name" value="UDP-g_GGtrans"/>
</dbReference>
<feature type="domain" description="UGGT thioredoxin-like" evidence="11">
    <location>
        <begin position="43"/>
        <end position="226"/>
    </location>
</feature>
<dbReference type="InterPro" id="IPR029044">
    <property type="entry name" value="Nucleotide-diphossugar_trans"/>
</dbReference>
<dbReference type="Proteomes" id="UP000242877">
    <property type="component" value="Unassembled WGS sequence"/>
</dbReference>
<feature type="domain" description="Glucosyltransferase 24 catalytic" evidence="15">
    <location>
        <begin position="1176"/>
        <end position="1442"/>
    </location>
</feature>
<keyword evidence="6 10" id="KW-0732">Signal</keyword>
<sequence length="1469" mass="165403">MARSSCLLQSAWLQVFAILLSSLLVVVSGDQSVNVALRAPFNNPPYLLELLETAAQENESCYFSLLDRIADGALSETTNDQELYSAFKQLLQEDGHITSKSALSLFDFSLALHSAAPRIEAQYQFYNTSVGPTVTAAQDAACPVWAHYEGMQYCSPTLERAQQDGPAIENMKFLPFDRVLGDPEAPGLVLYADVLSPQFREFHQEISQRAKDGEISYRLRYRPSAHGPSEPLMMNGYGVALNLKRTDYIVIDDRTAEQENDKKEDEKTSADSDDLQPLSASELSQLGLRAASFVLNSEDPFKTLVELAQDFPRLSNALANHDIDESFIAEHQQNQEKFLRPGLNQIWLNGLPLDDEDDVDGFHLLEHLRREQALVNGLQDVGFTGKEAVDVISSTLSASSGPSDDNLRFDYRDDREENEVIIWLNDLEKDERYANWPSSVLSLLRATYPGQLSPIRRDIHNVVIPVNLTDVDDIKLVTSTIRMFINKRIPSRFGLAPSVSRDGSIPIVKVAHYIADTYGPMALLDYLEKSLAKGTSSIPSESILRKVVAGLEPLDNKQPLQFDEVLAGSRYDSHIENTRSYFRRLAIEPGDSGAIFFANGIPLPRDDDFLQSMAMSLTRDLHMMRQLVYQEVYDEDSWLPNYYLEHALLGRNPIVAPEDDTKIKVYDMNDIFKTHPQVLDSLTRIPASEDSLIREWASVIFVADLDSTIGRDQLQYLLKFKEENPALEISLLHSLQSLGDISSQLSQKGDMAISTVSSVLTSENALSTPRDLDEDAWFSIKALLNSFGLSDGDTALIYNGRLVGPLHSSSILDSTDLNILQHFEKSKRLNQAVEALETLGLVEKITSPSQLARLTSHLALAAEDTSTQAVFDTAPPARSDIFKQWSSDHSSITVSNSDEPIIFINAVVDPASEMAQRYLPILKVLSEIEGVQVHILLNPQNELQELPVKRFYRQVLTSAPSFDVNGKLSTPRAEFRGIPKQALLTLSMDVLQAWLVAPQESIYDLDNLLLNSVKEGSDVDAIYLLEYILVEGHSRDTTLKTPPRGVQLLLGTENEPHFMDTIIMANLGYFQFKSRPGYWKITLKPGPSEDIFSLDDIGANAIQGGTEEEGNHLTLMSFQGKILFPRLSRKKGQEKSDVLSSSSNSGSARDYLSRGMGFASSLFSNSRPEAKANADINIFSVASGHLYERMLNIMMVSVMRHTTHTVKFWFIEQFLSPSFKSFLPHMAKEYGFEYEMVTYKWPHWLRSQREKQREIWGYKILFLDVLFPLSLDKVIFVDADQIVRTDMYDLVTFDLEGAPYGFTPMCDSRKEMEGFRFWKQGYWKNYLGGLPYHISALYVVDLVRFRALAAGDRLRGQYQALSSDPNSLSNLDQDLPNHMQRILPIKSLPQDWLWCETWCSDEALKTARTIDLCNNPLTKEPKLDRARRQVPEWTAYDEEIAALAKRVAQTKEPVRESGESEEGIVHEEL</sequence>
<dbReference type="Pfam" id="PF18404">
    <property type="entry name" value="Glyco_transf_24"/>
    <property type="match status" value="1"/>
</dbReference>
<comment type="similarity">
    <text evidence="4">Belongs to the glycosyltransferase 8 family.</text>
</comment>
<dbReference type="Pfam" id="PF18400">
    <property type="entry name" value="Thioredoxin_12"/>
    <property type="match status" value="1"/>
</dbReference>
<comment type="subcellular location">
    <subcellularLocation>
        <location evidence="2">Endoplasmic reticulum lumen</location>
    </subcellularLocation>
</comment>
<dbReference type="InterPro" id="IPR040525">
    <property type="entry name" value="UGGT_TRXL_4"/>
</dbReference>
<evidence type="ECO:0000256" key="2">
    <source>
        <dbReference type="ARBA" id="ARBA00004319"/>
    </source>
</evidence>
<feature type="compositionally biased region" description="Basic and acidic residues" evidence="9">
    <location>
        <begin position="1452"/>
        <end position="1469"/>
    </location>
</feature>
<dbReference type="CDD" id="cd06432">
    <property type="entry name" value="GT8_HUGT1_C_like"/>
    <property type="match status" value="1"/>
</dbReference>
<dbReference type="GO" id="GO:0018279">
    <property type="term" value="P:protein N-linked glycosylation via asparagine"/>
    <property type="evidence" value="ECO:0007669"/>
    <property type="project" value="TreeGrafter"/>
</dbReference>
<feature type="domain" description="UDP-glucose:glycoprotein glucosyltransferase thioredoxin-like" evidence="14">
    <location>
        <begin position="667"/>
        <end position="859"/>
    </location>
</feature>
<dbReference type="GO" id="GO:0003980">
    <property type="term" value="F:UDP-glucose:glycoprotein glucosyltransferase activity"/>
    <property type="evidence" value="ECO:0007669"/>
    <property type="project" value="InterPro"/>
</dbReference>
<keyword evidence="5 16" id="KW-0808">Transferase</keyword>
<evidence type="ECO:0000256" key="8">
    <source>
        <dbReference type="ARBA" id="ARBA00023180"/>
    </source>
</evidence>
<dbReference type="InterPro" id="IPR040693">
    <property type="entry name" value="UGGT_TRXL_1"/>
</dbReference>
<evidence type="ECO:0000256" key="7">
    <source>
        <dbReference type="ARBA" id="ARBA00022824"/>
    </source>
</evidence>
<evidence type="ECO:0000256" key="1">
    <source>
        <dbReference type="ARBA" id="ARBA00001913"/>
    </source>
</evidence>
<feature type="region of interest" description="Disordered" evidence="9">
    <location>
        <begin position="1448"/>
        <end position="1469"/>
    </location>
</feature>
<dbReference type="Pfam" id="PF06427">
    <property type="entry name" value="UDP-g_GGTase"/>
    <property type="match status" value="1"/>
</dbReference>
<evidence type="ECO:0000256" key="5">
    <source>
        <dbReference type="ARBA" id="ARBA00022679"/>
    </source>
</evidence>
<evidence type="ECO:0000256" key="9">
    <source>
        <dbReference type="SAM" id="MobiDB-lite"/>
    </source>
</evidence>
<dbReference type="PANTHER" id="PTHR11226">
    <property type="entry name" value="UDP-GLUCOSE GLYCOPROTEIN:GLUCOSYLTRANSFERASE"/>
    <property type="match status" value="1"/>
</dbReference>
<feature type="signal peptide" evidence="10">
    <location>
        <begin position="1"/>
        <end position="29"/>
    </location>
</feature>
<evidence type="ECO:0000259" key="13">
    <source>
        <dbReference type="Pfam" id="PF18402"/>
    </source>
</evidence>
<feature type="chain" id="PRO_5007895077" evidence="10">
    <location>
        <begin position="30"/>
        <end position="1469"/>
    </location>
</feature>
<organism evidence="16 17">
    <name type="scientific">Ascosphaera apis ARSEF 7405</name>
    <dbReference type="NCBI Taxonomy" id="392613"/>
    <lineage>
        <taxon>Eukaryota</taxon>
        <taxon>Fungi</taxon>
        <taxon>Dikarya</taxon>
        <taxon>Ascomycota</taxon>
        <taxon>Pezizomycotina</taxon>
        <taxon>Eurotiomycetes</taxon>
        <taxon>Eurotiomycetidae</taxon>
        <taxon>Onygenales</taxon>
        <taxon>Ascosphaeraceae</taxon>
        <taxon>Ascosphaera</taxon>
    </lineage>
</organism>
<protein>
    <submittedName>
        <fullName evidence="16">UDP-glucose:glycoprotein glucosyltransferase 2</fullName>
    </submittedName>
</protein>
<feature type="domain" description="UGGT thioredoxin-like" evidence="13">
    <location>
        <begin position="409"/>
        <end position="655"/>
    </location>
</feature>
<keyword evidence="8" id="KW-0325">Glycoprotein</keyword>
<evidence type="ECO:0000259" key="15">
    <source>
        <dbReference type="Pfam" id="PF18404"/>
    </source>
</evidence>
<comment type="pathway">
    <text evidence="3">Protein modification; protein glycosylation.</text>
</comment>
<dbReference type="GO" id="GO:0036503">
    <property type="term" value="P:ERAD pathway"/>
    <property type="evidence" value="ECO:0007669"/>
    <property type="project" value="TreeGrafter"/>
</dbReference>
<dbReference type="UniPathway" id="UPA00378"/>
<dbReference type="OrthoDB" id="27683at2759"/>
<name>A0A167ZHP9_9EURO</name>
<dbReference type="InterPro" id="IPR040497">
    <property type="entry name" value="Glyco_transf_24"/>
</dbReference>
<accession>A0A167ZHP9</accession>
<dbReference type="Pfam" id="PF18402">
    <property type="entry name" value="Thioredoxin_14"/>
    <property type="match status" value="1"/>
</dbReference>
<dbReference type="SUPFAM" id="SSF53448">
    <property type="entry name" value="Nucleotide-diphospho-sugar transferases"/>
    <property type="match status" value="1"/>
</dbReference>
<evidence type="ECO:0000313" key="16">
    <source>
        <dbReference type="EMBL" id="KZZ92676.1"/>
    </source>
</evidence>
<evidence type="ECO:0000259" key="12">
    <source>
        <dbReference type="Pfam" id="PF18401"/>
    </source>
</evidence>
<dbReference type="GO" id="GO:0051082">
    <property type="term" value="F:unfolded protein binding"/>
    <property type="evidence" value="ECO:0007669"/>
    <property type="project" value="TreeGrafter"/>
</dbReference>
<evidence type="ECO:0000259" key="14">
    <source>
        <dbReference type="Pfam" id="PF18403"/>
    </source>
</evidence>
<dbReference type="PANTHER" id="PTHR11226:SF0">
    <property type="entry name" value="UDP-GLUCOSE:GLYCOPROTEIN GLUCOSYLTRANSFERASE"/>
    <property type="match status" value="1"/>
</dbReference>
<gene>
    <name evidence="16" type="ORF">AAP_02757</name>
</gene>
<comment type="cofactor">
    <cofactor evidence="1">
        <name>Ca(2+)</name>
        <dbReference type="ChEBI" id="CHEBI:29108"/>
    </cofactor>
</comment>
<keyword evidence="7" id="KW-0256">Endoplasmic reticulum</keyword>
<dbReference type="InterPro" id="IPR040694">
    <property type="entry name" value="UGGT_TRXL_2"/>
</dbReference>
<evidence type="ECO:0000256" key="6">
    <source>
        <dbReference type="ARBA" id="ARBA00022729"/>
    </source>
</evidence>
<dbReference type="EMBL" id="AZGZ01000010">
    <property type="protein sequence ID" value="KZZ92676.1"/>
    <property type="molecule type" value="Genomic_DNA"/>
</dbReference>
<keyword evidence="17" id="KW-1185">Reference proteome</keyword>
<evidence type="ECO:0000313" key="17">
    <source>
        <dbReference type="Proteomes" id="UP000242877"/>
    </source>
</evidence>
<dbReference type="InterPro" id="IPR040692">
    <property type="entry name" value="UGGT_TRXL_3"/>
</dbReference>
<dbReference type="VEuPathDB" id="FungiDB:AAP_02757"/>
<evidence type="ECO:0000259" key="11">
    <source>
        <dbReference type="Pfam" id="PF18400"/>
    </source>
</evidence>
<dbReference type="FunFam" id="3.90.550.10:FF:000065">
    <property type="entry name" value="UDP-glucose:glycoprotein glucosyltransferase, putative"/>
    <property type="match status" value="1"/>
</dbReference>
<feature type="domain" description="UGGT thioredoxin-like" evidence="12">
    <location>
        <begin position="272"/>
        <end position="397"/>
    </location>
</feature>
<dbReference type="Gene3D" id="3.90.550.10">
    <property type="entry name" value="Spore Coat Polysaccharide Biosynthesis Protein SpsA, Chain A"/>
    <property type="match status" value="1"/>
</dbReference>
<dbReference type="Pfam" id="PF18401">
    <property type="entry name" value="Thioredoxin_13"/>
    <property type="match status" value="1"/>
</dbReference>
<dbReference type="GO" id="GO:0005788">
    <property type="term" value="C:endoplasmic reticulum lumen"/>
    <property type="evidence" value="ECO:0007669"/>
    <property type="project" value="UniProtKB-SubCell"/>
</dbReference>
<reference evidence="16 17" key="1">
    <citation type="journal article" date="2016" name="Genome Biol. Evol.">
        <title>Divergent and convergent evolution of fungal pathogenicity.</title>
        <authorList>
            <person name="Shang Y."/>
            <person name="Xiao G."/>
            <person name="Zheng P."/>
            <person name="Cen K."/>
            <person name="Zhan S."/>
            <person name="Wang C."/>
        </authorList>
    </citation>
    <scope>NUCLEOTIDE SEQUENCE [LARGE SCALE GENOMIC DNA]</scope>
    <source>
        <strain evidence="16 17">ARSEF 7405</strain>
    </source>
</reference>
<dbReference type="Pfam" id="PF18403">
    <property type="entry name" value="Thioredoxin_15"/>
    <property type="match status" value="1"/>
</dbReference>
<feature type="region of interest" description="Disordered" evidence="9">
    <location>
        <begin position="254"/>
        <end position="278"/>
    </location>
</feature>
<feature type="compositionally biased region" description="Basic and acidic residues" evidence="9">
    <location>
        <begin position="254"/>
        <end position="270"/>
    </location>
</feature>
<evidence type="ECO:0000256" key="4">
    <source>
        <dbReference type="ARBA" id="ARBA00006351"/>
    </source>
</evidence>
<evidence type="ECO:0000256" key="10">
    <source>
        <dbReference type="SAM" id="SignalP"/>
    </source>
</evidence>
<proteinExistence type="inferred from homology"/>
<comment type="caution">
    <text evidence="16">The sequence shown here is derived from an EMBL/GenBank/DDBJ whole genome shotgun (WGS) entry which is preliminary data.</text>
</comment>